<evidence type="ECO:0000313" key="2">
    <source>
        <dbReference type="Proteomes" id="UP001279012"/>
    </source>
</evidence>
<gene>
    <name evidence="1" type="ORF">SJ059_33295</name>
</gene>
<evidence type="ECO:0000313" key="1">
    <source>
        <dbReference type="EMBL" id="MDX7019301.1"/>
    </source>
</evidence>
<organism evidence="1 2">
    <name type="scientific">Klebsiella aerogenes</name>
    <name type="common">Enterobacter aerogenes</name>
    <dbReference type="NCBI Taxonomy" id="548"/>
    <lineage>
        <taxon>Bacteria</taxon>
        <taxon>Pseudomonadati</taxon>
        <taxon>Pseudomonadota</taxon>
        <taxon>Gammaproteobacteria</taxon>
        <taxon>Enterobacterales</taxon>
        <taxon>Enterobacteriaceae</taxon>
        <taxon>Klebsiella/Raoultella group</taxon>
        <taxon>Klebsiella</taxon>
    </lineage>
</organism>
<accession>A0AAW9EDU7</accession>
<name>A0AAW9EDU7_KLEAE</name>
<comment type="caution">
    <text evidence="1">The sequence shown here is derived from an EMBL/GenBank/DDBJ whole genome shotgun (WGS) entry which is preliminary data.</text>
</comment>
<feature type="non-terminal residue" evidence="1">
    <location>
        <position position="1"/>
    </location>
</feature>
<protein>
    <submittedName>
        <fullName evidence="1">Anti-adapter protein iraM</fullName>
    </submittedName>
</protein>
<sequence length="22" mass="2743">FYQSFCTIKRCPNNIPRSEPWR</sequence>
<dbReference type="AlphaFoldDB" id="A0AAW9EDU7"/>
<proteinExistence type="predicted"/>
<dbReference type="EMBL" id="JAWZZT010001916">
    <property type="protein sequence ID" value="MDX7019301.1"/>
    <property type="molecule type" value="Genomic_DNA"/>
</dbReference>
<dbReference type="Proteomes" id="UP001279012">
    <property type="component" value="Unassembled WGS sequence"/>
</dbReference>
<reference evidence="1" key="1">
    <citation type="submission" date="2023-11" db="EMBL/GenBank/DDBJ databases">
        <title>Detection of rare carbapenemases in Enterobacterales - comparison of two colorimetric and two CIM-based carbapenemase assays.</title>
        <authorList>
            <person name="Schaffarczyk L."/>
            <person name="Noster J."/>
            <person name="Stelzer Y."/>
            <person name="Sattler J."/>
            <person name="Gatermann S."/>
            <person name="Hamprecht A."/>
        </authorList>
    </citation>
    <scope>NUCLEOTIDE SEQUENCE</scope>
    <source>
        <strain evidence="1">CIM-Cont-037</strain>
    </source>
</reference>